<sequence>NIAHSVTLPRYST</sequence>
<evidence type="ECO:0000313" key="2">
    <source>
        <dbReference type="Proteomes" id="UP000324800"/>
    </source>
</evidence>
<feature type="non-terminal residue" evidence="1">
    <location>
        <position position="1"/>
    </location>
</feature>
<name>A0A5J4TWA2_9EUKA</name>
<accession>A0A5J4TWA2</accession>
<dbReference type="EMBL" id="SNRW01024551">
    <property type="protein sequence ID" value="KAA6362183.1"/>
    <property type="molecule type" value="Genomic_DNA"/>
</dbReference>
<protein>
    <submittedName>
        <fullName evidence="1">Uncharacterized protein</fullName>
    </submittedName>
</protein>
<proteinExistence type="predicted"/>
<evidence type="ECO:0000313" key="1">
    <source>
        <dbReference type="EMBL" id="KAA6362183.1"/>
    </source>
</evidence>
<comment type="caution">
    <text evidence="1">The sequence shown here is derived from an EMBL/GenBank/DDBJ whole genome shotgun (WGS) entry which is preliminary data.</text>
</comment>
<organism evidence="1 2">
    <name type="scientific">Streblomastix strix</name>
    <dbReference type="NCBI Taxonomy" id="222440"/>
    <lineage>
        <taxon>Eukaryota</taxon>
        <taxon>Metamonada</taxon>
        <taxon>Preaxostyla</taxon>
        <taxon>Oxymonadida</taxon>
        <taxon>Streblomastigidae</taxon>
        <taxon>Streblomastix</taxon>
    </lineage>
</organism>
<reference evidence="1 2" key="1">
    <citation type="submission" date="2019-03" db="EMBL/GenBank/DDBJ databases">
        <title>Single cell metagenomics reveals metabolic interactions within the superorganism composed of flagellate Streblomastix strix and complex community of Bacteroidetes bacteria on its surface.</title>
        <authorList>
            <person name="Treitli S.C."/>
            <person name="Kolisko M."/>
            <person name="Husnik F."/>
            <person name="Keeling P."/>
            <person name="Hampl V."/>
        </authorList>
    </citation>
    <scope>NUCLEOTIDE SEQUENCE [LARGE SCALE GENOMIC DNA]</scope>
    <source>
        <strain evidence="1">ST1C</strain>
    </source>
</reference>
<gene>
    <name evidence="1" type="ORF">EZS28_042289</name>
</gene>
<dbReference type="Proteomes" id="UP000324800">
    <property type="component" value="Unassembled WGS sequence"/>
</dbReference>